<reference evidence="2 3" key="1">
    <citation type="submission" date="2015-12" db="EMBL/GenBank/DDBJ databases">
        <title>The genome of Folsomia candida.</title>
        <authorList>
            <person name="Faddeeva A."/>
            <person name="Derks M.F."/>
            <person name="Anvar Y."/>
            <person name="Smit S."/>
            <person name="Van Straalen N."/>
            <person name="Roelofs D."/>
        </authorList>
    </citation>
    <scope>NUCLEOTIDE SEQUENCE [LARGE SCALE GENOMIC DNA]</scope>
    <source>
        <strain evidence="2 3">VU population</strain>
        <tissue evidence="2">Whole body</tissue>
    </source>
</reference>
<name>A0A226EYT2_FOLCA</name>
<comment type="caution">
    <text evidence="2">The sequence shown here is derived from an EMBL/GenBank/DDBJ whole genome shotgun (WGS) entry which is preliminary data.</text>
</comment>
<proteinExistence type="predicted"/>
<evidence type="ECO:0000256" key="1">
    <source>
        <dbReference type="SAM" id="Phobius"/>
    </source>
</evidence>
<protein>
    <submittedName>
        <fullName evidence="2">Uncharacterized protein</fullName>
    </submittedName>
</protein>
<accession>A0A226EYT2</accession>
<dbReference type="Proteomes" id="UP000198287">
    <property type="component" value="Unassembled WGS sequence"/>
</dbReference>
<sequence length="310" mass="35781">MWEKVYECFMLALFWRATFWNRKIQPVLCKILEYQPKRKTSQEENLIRSSVVTILLLIFGVIIPVAIELAEIFNVDGPDRADNYTANFRLSSAQVLFDLLLVRNHTHISEEDFTPTYFTISVVYMILRTWGRVLLGMANMLSLTTAITCLFEVKQTYNYSVTTNFTNKMIIEKYLGLSEFVKCMNKVNRSILLCLISASVPLMVLRVIHAWDTSQVFLKASFFVQLVQLVGILFISAEVGDKGTLLKTKMLELCKDEELKCWSDKIFRSELDIEADRFVNISYSFVGSLFSAYLAYAIMLLQINPCHSWN</sequence>
<feature type="transmembrane region" description="Helical" evidence="1">
    <location>
        <begin position="46"/>
        <end position="67"/>
    </location>
</feature>
<feature type="transmembrane region" description="Helical" evidence="1">
    <location>
        <begin position="133"/>
        <end position="151"/>
    </location>
</feature>
<dbReference type="EMBL" id="LNIX01000001">
    <property type="protein sequence ID" value="OXA62360.1"/>
    <property type="molecule type" value="Genomic_DNA"/>
</dbReference>
<feature type="transmembrane region" description="Helical" evidence="1">
    <location>
        <begin position="278"/>
        <end position="303"/>
    </location>
</feature>
<gene>
    <name evidence="2" type="ORF">Fcan01_01012</name>
</gene>
<evidence type="ECO:0000313" key="2">
    <source>
        <dbReference type="EMBL" id="OXA62360.1"/>
    </source>
</evidence>
<feature type="transmembrane region" description="Helical" evidence="1">
    <location>
        <begin position="220"/>
        <end position="240"/>
    </location>
</feature>
<keyword evidence="1" id="KW-0812">Transmembrane</keyword>
<keyword evidence="1" id="KW-0472">Membrane</keyword>
<organism evidence="2 3">
    <name type="scientific">Folsomia candida</name>
    <name type="common">Springtail</name>
    <dbReference type="NCBI Taxonomy" id="158441"/>
    <lineage>
        <taxon>Eukaryota</taxon>
        <taxon>Metazoa</taxon>
        <taxon>Ecdysozoa</taxon>
        <taxon>Arthropoda</taxon>
        <taxon>Hexapoda</taxon>
        <taxon>Collembola</taxon>
        <taxon>Entomobryomorpha</taxon>
        <taxon>Isotomoidea</taxon>
        <taxon>Isotomidae</taxon>
        <taxon>Proisotominae</taxon>
        <taxon>Folsomia</taxon>
    </lineage>
</organism>
<feature type="transmembrane region" description="Helical" evidence="1">
    <location>
        <begin position="190"/>
        <end position="208"/>
    </location>
</feature>
<evidence type="ECO:0000313" key="3">
    <source>
        <dbReference type="Proteomes" id="UP000198287"/>
    </source>
</evidence>
<keyword evidence="1" id="KW-1133">Transmembrane helix</keyword>
<dbReference type="AlphaFoldDB" id="A0A226EYT2"/>
<keyword evidence="3" id="KW-1185">Reference proteome</keyword>